<dbReference type="PROSITE" id="PS50262">
    <property type="entry name" value="G_PROTEIN_RECEP_F1_2"/>
    <property type="match status" value="1"/>
</dbReference>
<evidence type="ECO:0000256" key="8">
    <source>
        <dbReference type="ARBA" id="ARBA00023224"/>
    </source>
</evidence>
<accession>A0A819YAD2</accession>
<evidence type="ECO:0000313" key="11">
    <source>
        <dbReference type="EMBL" id="CAF2098082.1"/>
    </source>
</evidence>
<proteinExistence type="predicted"/>
<feature type="domain" description="G-protein coupled receptors family 1 profile" evidence="10">
    <location>
        <begin position="35"/>
        <end position="249"/>
    </location>
</feature>
<keyword evidence="4 9" id="KW-1133">Transmembrane helix</keyword>
<keyword evidence="3 9" id="KW-0812">Transmembrane</keyword>
<feature type="transmembrane region" description="Helical" evidence="9">
    <location>
        <begin position="186"/>
        <end position="208"/>
    </location>
</feature>
<keyword evidence="8" id="KW-0807">Transducer</keyword>
<feature type="transmembrane region" description="Helical" evidence="9">
    <location>
        <begin position="56"/>
        <end position="74"/>
    </location>
</feature>
<feature type="transmembrane region" description="Helical" evidence="9">
    <location>
        <begin position="20"/>
        <end position="44"/>
    </location>
</feature>
<evidence type="ECO:0000313" key="13">
    <source>
        <dbReference type="Proteomes" id="UP000663866"/>
    </source>
</evidence>
<evidence type="ECO:0000256" key="6">
    <source>
        <dbReference type="ARBA" id="ARBA00023136"/>
    </source>
</evidence>
<keyword evidence="13" id="KW-1185">Reference proteome</keyword>
<comment type="caution">
    <text evidence="12">The sequence shown here is derived from an EMBL/GenBank/DDBJ whole genome shotgun (WGS) entry which is preliminary data.</text>
</comment>
<dbReference type="GO" id="GO:0005886">
    <property type="term" value="C:plasma membrane"/>
    <property type="evidence" value="ECO:0007669"/>
    <property type="project" value="UniProtKB-SubCell"/>
</dbReference>
<dbReference type="AlphaFoldDB" id="A0A819YAD2"/>
<feature type="transmembrane region" description="Helical" evidence="9">
    <location>
        <begin position="229"/>
        <end position="247"/>
    </location>
</feature>
<dbReference type="Proteomes" id="UP000663856">
    <property type="component" value="Unassembled WGS sequence"/>
</dbReference>
<gene>
    <name evidence="12" type="ORF">OVN521_LOCUS23811</name>
    <name evidence="11" type="ORF">WKI299_LOCUS19620</name>
</gene>
<evidence type="ECO:0000256" key="4">
    <source>
        <dbReference type="ARBA" id="ARBA00022989"/>
    </source>
</evidence>
<keyword evidence="6 9" id="KW-0472">Membrane</keyword>
<dbReference type="PANTHER" id="PTHR24230">
    <property type="entry name" value="G-PROTEIN COUPLED RECEPTOR"/>
    <property type="match status" value="1"/>
</dbReference>
<reference evidence="12" key="1">
    <citation type="submission" date="2021-02" db="EMBL/GenBank/DDBJ databases">
        <authorList>
            <person name="Nowell W R."/>
        </authorList>
    </citation>
    <scope>NUCLEOTIDE SEQUENCE</scope>
</reference>
<evidence type="ECO:0000259" key="10">
    <source>
        <dbReference type="PROSITE" id="PS50262"/>
    </source>
</evidence>
<feature type="transmembrane region" description="Helical" evidence="9">
    <location>
        <begin position="98"/>
        <end position="119"/>
    </location>
</feature>
<dbReference type="GO" id="GO:0008528">
    <property type="term" value="F:G protein-coupled peptide receptor activity"/>
    <property type="evidence" value="ECO:0007669"/>
    <property type="project" value="TreeGrafter"/>
</dbReference>
<evidence type="ECO:0000256" key="5">
    <source>
        <dbReference type="ARBA" id="ARBA00023040"/>
    </source>
</evidence>
<protein>
    <recommendedName>
        <fullName evidence="10">G-protein coupled receptors family 1 profile domain-containing protein</fullName>
    </recommendedName>
</protein>
<dbReference type="InterPro" id="IPR017452">
    <property type="entry name" value="GPCR_Rhodpsn_7TM"/>
</dbReference>
<feature type="transmembrane region" description="Helical" evidence="9">
    <location>
        <begin position="139"/>
        <end position="166"/>
    </location>
</feature>
<organism evidence="12 13">
    <name type="scientific">Rotaria magnacalcarata</name>
    <dbReference type="NCBI Taxonomy" id="392030"/>
    <lineage>
        <taxon>Eukaryota</taxon>
        <taxon>Metazoa</taxon>
        <taxon>Spiralia</taxon>
        <taxon>Gnathifera</taxon>
        <taxon>Rotifera</taxon>
        <taxon>Eurotatoria</taxon>
        <taxon>Bdelloidea</taxon>
        <taxon>Philodinida</taxon>
        <taxon>Philodinidae</taxon>
        <taxon>Rotaria</taxon>
    </lineage>
</organism>
<comment type="subcellular location">
    <subcellularLocation>
        <location evidence="1">Cell membrane</location>
        <topology evidence="1">Multi-pass membrane protein</topology>
    </subcellularLocation>
</comment>
<evidence type="ECO:0000256" key="9">
    <source>
        <dbReference type="SAM" id="Phobius"/>
    </source>
</evidence>
<evidence type="ECO:0000256" key="2">
    <source>
        <dbReference type="ARBA" id="ARBA00022475"/>
    </source>
</evidence>
<dbReference type="EMBL" id="CAJNRF010008114">
    <property type="protein sequence ID" value="CAF2098082.1"/>
    <property type="molecule type" value="Genomic_DNA"/>
</dbReference>
<evidence type="ECO:0000313" key="12">
    <source>
        <dbReference type="EMBL" id="CAF4155012.1"/>
    </source>
</evidence>
<evidence type="ECO:0000256" key="3">
    <source>
        <dbReference type="ARBA" id="ARBA00022692"/>
    </source>
</evidence>
<keyword evidence="7" id="KW-0675">Receptor</keyword>
<name>A0A819YAD2_9BILA</name>
<keyword evidence="5" id="KW-0297">G-protein coupled receptor</keyword>
<keyword evidence="2" id="KW-1003">Cell membrane</keyword>
<dbReference type="EMBL" id="CAJOBG010005494">
    <property type="protein sequence ID" value="CAF4155012.1"/>
    <property type="molecule type" value="Genomic_DNA"/>
</dbReference>
<dbReference type="Gene3D" id="1.20.1070.10">
    <property type="entry name" value="Rhodopsin 7-helix transmembrane proteins"/>
    <property type="match status" value="1"/>
</dbReference>
<sequence>MLSNSSNNTSLNSGSEQNMLVTYFPFTLVIFGSLFNLVTFGILCRPAFRNTHKRPTIHYMRTIAIFDILMLYGWNSDHFLSGAYGFTLSEYSVPFCKIFSFLNYFTSQVSAWLRVFICLDRYLSLRYLHKTWFSQSKSVLIIVACIISVFTIINIHILLFICHYNIDGSIDRQARLYEIYPIWDYMHLTLYNCVPFIFMFIFIGGVIYHVTRIRRNSTIQNSRIQHRSISITSVITTVLFLIMTMPTTLCLAFFFRTISYFILLIFDSILYP</sequence>
<dbReference type="Proteomes" id="UP000663866">
    <property type="component" value="Unassembled WGS sequence"/>
</dbReference>
<evidence type="ECO:0000256" key="1">
    <source>
        <dbReference type="ARBA" id="ARBA00004651"/>
    </source>
</evidence>
<evidence type="ECO:0000256" key="7">
    <source>
        <dbReference type="ARBA" id="ARBA00023170"/>
    </source>
</evidence>
<dbReference type="GO" id="GO:0007218">
    <property type="term" value="P:neuropeptide signaling pathway"/>
    <property type="evidence" value="ECO:0007669"/>
    <property type="project" value="TreeGrafter"/>
</dbReference>
<dbReference type="SUPFAM" id="SSF81321">
    <property type="entry name" value="Family A G protein-coupled receptor-like"/>
    <property type="match status" value="1"/>
</dbReference>